<dbReference type="Gene3D" id="4.10.270.10">
    <property type="entry name" value="Myosin, subunit A"/>
    <property type="match status" value="1"/>
</dbReference>
<dbReference type="PROSITE" id="PS50096">
    <property type="entry name" value="IQ"/>
    <property type="match status" value="1"/>
</dbReference>
<evidence type="ECO:0000313" key="6">
    <source>
        <dbReference type="EMBL" id="KAH0549632.1"/>
    </source>
</evidence>
<dbReference type="GO" id="GO:0005737">
    <property type="term" value="C:cytoplasm"/>
    <property type="evidence" value="ECO:0007669"/>
    <property type="project" value="TreeGrafter"/>
</dbReference>
<evidence type="ECO:0000256" key="3">
    <source>
        <dbReference type="ARBA" id="ARBA00023203"/>
    </source>
</evidence>
<dbReference type="PROSITE" id="PS51456">
    <property type="entry name" value="MYOSIN_MOTOR"/>
    <property type="match status" value="1"/>
</dbReference>
<dbReference type="PANTHER" id="PTHR13140:SF706">
    <property type="entry name" value="DILUTE CLASS UNCONVENTIONAL MYOSIN, ISOFORM C"/>
    <property type="match status" value="1"/>
</dbReference>
<keyword evidence="7" id="KW-1185">Reference proteome</keyword>
<protein>
    <recommendedName>
        <fullName evidence="5">Myosin motor domain-containing protein</fullName>
    </recommendedName>
</protein>
<dbReference type="GO" id="GO:0005524">
    <property type="term" value="F:ATP binding"/>
    <property type="evidence" value="ECO:0007669"/>
    <property type="project" value="UniProtKB-KW"/>
</dbReference>
<evidence type="ECO:0000313" key="7">
    <source>
        <dbReference type="Proteomes" id="UP000826195"/>
    </source>
</evidence>
<evidence type="ECO:0000256" key="2">
    <source>
        <dbReference type="ARBA" id="ARBA00022840"/>
    </source>
</evidence>
<dbReference type="GO" id="GO:0000146">
    <property type="term" value="F:microfilament motor activity"/>
    <property type="evidence" value="ECO:0007669"/>
    <property type="project" value="TreeGrafter"/>
</dbReference>
<keyword evidence="4" id="KW-0505">Motor protein</keyword>
<name>A0AAV7IED7_COTGL</name>
<evidence type="ECO:0000256" key="4">
    <source>
        <dbReference type="PROSITE-ProRule" id="PRU00782"/>
    </source>
</evidence>
<evidence type="ECO:0000256" key="1">
    <source>
        <dbReference type="ARBA" id="ARBA00022741"/>
    </source>
</evidence>
<keyword evidence="1" id="KW-0547">Nucleotide-binding</keyword>
<dbReference type="GO" id="GO:0016459">
    <property type="term" value="C:myosin complex"/>
    <property type="evidence" value="ECO:0007669"/>
    <property type="project" value="UniProtKB-KW"/>
</dbReference>
<dbReference type="InterPro" id="IPR000048">
    <property type="entry name" value="IQ_motif_EF-hand-BS"/>
</dbReference>
<keyword evidence="3 4" id="KW-0009">Actin-binding</keyword>
<reference evidence="6 7" key="1">
    <citation type="journal article" date="2021" name="J. Hered.">
        <title>A chromosome-level genome assembly of the parasitoid wasp, Cotesia glomerata (Hymenoptera: Braconidae).</title>
        <authorList>
            <person name="Pinto B.J."/>
            <person name="Weis J.J."/>
            <person name="Gamble T."/>
            <person name="Ode P.J."/>
            <person name="Paul R."/>
            <person name="Zaspel J.M."/>
        </authorList>
    </citation>
    <scope>NUCLEOTIDE SEQUENCE [LARGE SCALE GENOMIC DNA]</scope>
    <source>
        <strain evidence="6">CgM1</strain>
    </source>
</reference>
<dbReference type="GO" id="GO:0007015">
    <property type="term" value="P:actin filament organization"/>
    <property type="evidence" value="ECO:0007669"/>
    <property type="project" value="TreeGrafter"/>
</dbReference>
<dbReference type="InterPro" id="IPR027417">
    <property type="entry name" value="P-loop_NTPase"/>
</dbReference>
<dbReference type="Gene3D" id="3.30.70.1590">
    <property type="match status" value="1"/>
</dbReference>
<dbReference type="AlphaFoldDB" id="A0AAV7IED7"/>
<dbReference type="GO" id="GO:0016020">
    <property type="term" value="C:membrane"/>
    <property type="evidence" value="ECO:0007669"/>
    <property type="project" value="TreeGrafter"/>
</dbReference>
<dbReference type="Pfam" id="PF00612">
    <property type="entry name" value="IQ"/>
    <property type="match status" value="1"/>
</dbReference>
<keyword evidence="2" id="KW-0067">ATP-binding</keyword>
<organism evidence="6 7">
    <name type="scientific">Cotesia glomerata</name>
    <name type="common">Lepidopteran parasitic wasp</name>
    <name type="synonym">Apanteles glomeratus</name>
    <dbReference type="NCBI Taxonomy" id="32391"/>
    <lineage>
        <taxon>Eukaryota</taxon>
        <taxon>Metazoa</taxon>
        <taxon>Ecdysozoa</taxon>
        <taxon>Arthropoda</taxon>
        <taxon>Hexapoda</taxon>
        <taxon>Insecta</taxon>
        <taxon>Pterygota</taxon>
        <taxon>Neoptera</taxon>
        <taxon>Endopterygota</taxon>
        <taxon>Hymenoptera</taxon>
        <taxon>Apocrita</taxon>
        <taxon>Ichneumonoidea</taxon>
        <taxon>Braconidae</taxon>
        <taxon>Microgastrinae</taxon>
        <taxon>Cotesia</taxon>
    </lineage>
</organism>
<comment type="caution">
    <text evidence="6">The sequence shown here is derived from an EMBL/GenBank/DDBJ whole genome shotgun (WGS) entry which is preliminary data.</text>
</comment>
<dbReference type="PANTHER" id="PTHR13140">
    <property type="entry name" value="MYOSIN"/>
    <property type="match status" value="1"/>
</dbReference>
<dbReference type="InterPro" id="IPR001609">
    <property type="entry name" value="Myosin_head_motor_dom-like"/>
</dbReference>
<accession>A0AAV7IED7</accession>
<evidence type="ECO:0000259" key="5">
    <source>
        <dbReference type="PROSITE" id="PS51456"/>
    </source>
</evidence>
<comment type="similarity">
    <text evidence="4">Belongs to the TRAFAC class myosin-kinesin ATPase superfamily. Myosin family.</text>
</comment>
<comment type="caution">
    <text evidence="4">Lacks conserved residue(s) required for the propagation of feature annotation.</text>
</comment>
<keyword evidence="4" id="KW-0518">Myosin</keyword>
<proteinExistence type="inferred from homology"/>
<dbReference type="SUPFAM" id="SSF52540">
    <property type="entry name" value="P-loop containing nucleoside triphosphate hydrolases"/>
    <property type="match status" value="1"/>
</dbReference>
<gene>
    <name evidence="6" type="ORF">KQX54_011418</name>
</gene>
<sequence>MFKNFSRMVVKKRDRARMSAKKLLRLDKVYKSLKKPGRCKEKEKSSSGVTVGYSCTDKSFVTMKLPKNDDGVINVPLLCSQIRGRQIIDAMRLHKVGFLTYLPFGKFRRRFGLLFNDYAANVRSSSPVEDERRVVTDMLLTMDVDAASYRVGQSQIFFRAGALERIESQRDEKLTGPIVLLQARCRGYLARKKLNTLKEKLE</sequence>
<dbReference type="Proteomes" id="UP000826195">
    <property type="component" value="Unassembled WGS sequence"/>
</dbReference>
<dbReference type="Pfam" id="PF00063">
    <property type="entry name" value="Myosin_head"/>
    <property type="match status" value="1"/>
</dbReference>
<dbReference type="GO" id="GO:0051015">
    <property type="term" value="F:actin filament binding"/>
    <property type="evidence" value="ECO:0007669"/>
    <property type="project" value="TreeGrafter"/>
</dbReference>
<dbReference type="EMBL" id="JAHXZJ010001864">
    <property type="protein sequence ID" value="KAH0549632.1"/>
    <property type="molecule type" value="Genomic_DNA"/>
</dbReference>
<feature type="domain" description="Myosin motor" evidence="5">
    <location>
        <begin position="74"/>
        <end position="171"/>
    </location>
</feature>